<dbReference type="SMART" id="SM01341">
    <property type="entry name" value="Tower"/>
    <property type="match status" value="1"/>
</dbReference>
<feature type="compositionally biased region" description="Polar residues" evidence="6">
    <location>
        <begin position="456"/>
        <end position="466"/>
    </location>
</feature>
<feature type="compositionally biased region" description="Polar residues" evidence="6">
    <location>
        <begin position="165"/>
        <end position="180"/>
    </location>
</feature>
<keyword evidence="1" id="KW-0677">Repeat</keyword>
<organism evidence="8 9">
    <name type="scientific">Turnera subulata</name>
    <dbReference type="NCBI Taxonomy" id="218843"/>
    <lineage>
        <taxon>Eukaryota</taxon>
        <taxon>Viridiplantae</taxon>
        <taxon>Streptophyta</taxon>
        <taxon>Embryophyta</taxon>
        <taxon>Tracheophyta</taxon>
        <taxon>Spermatophyta</taxon>
        <taxon>Magnoliopsida</taxon>
        <taxon>eudicotyledons</taxon>
        <taxon>Gunneridae</taxon>
        <taxon>Pentapetalae</taxon>
        <taxon>rosids</taxon>
        <taxon>fabids</taxon>
        <taxon>Malpighiales</taxon>
        <taxon>Passifloraceae</taxon>
        <taxon>Turnera</taxon>
    </lineage>
</organism>
<feature type="region of interest" description="Disordered" evidence="6">
    <location>
        <begin position="420"/>
        <end position="443"/>
    </location>
</feature>
<keyword evidence="4" id="KW-0233">DNA recombination</keyword>
<dbReference type="PANTHER" id="PTHR11289:SF0">
    <property type="entry name" value="BREAST CANCER TYPE 2 SUSCEPTIBILITY PROTEIN"/>
    <property type="match status" value="1"/>
</dbReference>
<keyword evidence="2" id="KW-0227">DNA damage</keyword>
<dbReference type="SUPFAM" id="SSF81872">
    <property type="entry name" value="BRCA2 helical domain"/>
    <property type="match status" value="1"/>
</dbReference>
<dbReference type="InterPro" id="IPR015187">
    <property type="entry name" value="BRCA2_OB_1"/>
</dbReference>
<evidence type="ECO:0000256" key="1">
    <source>
        <dbReference type="ARBA" id="ARBA00022737"/>
    </source>
</evidence>
<dbReference type="InterPro" id="IPR015205">
    <property type="entry name" value="Tower_dom"/>
</dbReference>
<reference evidence="8" key="1">
    <citation type="submission" date="2022-02" db="EMBL/GenBank/DDBJ databases">
        <authorList>
            <person name="Henning P.M."/>
            <person name="McCubbin A.G."/>
            <person name="Shore J.S."/>
        </authorList>
    </citation>
    <scope>NUCLEOTIDE SEQUENCE</scope>
    <source>
        <strain evidence="8">F60SS</strain>
        <tissue evidence="8">Leaves</tissue>
    </source>
</reference>
<dbReference type="Pfam" id="PF00634">
    <property type="entry name" value="BRCA2"/>
    <property type="match status" value="2"/>
</dbReference>
<dbReference type="CDD" id="cd04493">
    <property type="entry name" value="BRCA2DBD_OB1"/>
    <property type="match status" value="1"/>
</dbReference>
<accession>A0A9Q0EXU9</accession>
<feature type="region of interest" description="Disordered" evidence="6">
    <location>
        <begin position="156"/>
        <end position="187"/>
    </location>
</feature>
<dbReference type="PANTHER" id="PTHR11289">
    <property type="entry name" value="BREAST CANCER TYPE 2 SUSCEPTIBILITY PROTEIN BRCA2"/>
    <property type="match status" value="1"/>
</dbReference>
<protein>
    <recommendedName>
        <fullName evidence="7">Tower domain-containing protein</fullName>
    </recommendedName>
</protein>
<dbReference type="GO" id="GO:0003677">
    <property type="term" value="F:DNA binding"/>
    <property type="evidence" value="ECO:0007669"/>
    <property type="project" value="UniProtKB-KW"/>
</dbReference>
<dbReference type="InterPro" id="IPR015525">
    <property type="entry name" value="BRCA2"/>
</dbReference>
<dbReference type="InterPro" id="IPR002093">
    <property type="entry name" value="BRCA2_repeat"/>
</dbReference>
<proteinExistence type="predicted"/>
<evidence type="ECO:0000256" key="5">
    <source>
        <dbReference type="ARBA" id="ARBA00023204"/>
    </source>
</evidence>
<dbReference type="GO" id="GO:0000724">
    <property type="term" value="P:double-strand break repair via homologous recombination"/>
    <property type="evidence" value="ECO:0007669"/>
    <property type="project" value="InterPro"/>
</dbReference>
<comment type="caution">
    <text evidence="8">The sequence shown here is derived from an EMBL/GenBank/DDBJ whole genome shotgun (WGS) entry which is preliminary data.</text>
</comment>
<reference evidence="8" key="2">
    <citation type="journal article" date="2023" name="Plants (Basel)">
        <title>Annotation of the Turnera subulata (Passifloraceae) Draft Genome Reveals the S-Locus Evolved after the Divergence of Turneroideae from Passifloroideae in a Stepwise Manner.</title>
        <authorList>
            <person name="Henning P.M."/>
            <person name="Roalson E.H."/>
            <person name="Mir W."/>
            <person name="McCubbin A.G."/>
            <person name="Shore J.S."/>
        </authorList>
    </citation>
    <scope>NUCLEOTIDE SEQUENCE</scope>
    <source>
        <strain evidence="8">F60SS</strain>
    </source>
</reference>
<dbReference type="InterPro" id="IPR015252">
    <property type="entry name" value="BRCA2_hlx"/>
</dbReference>
<dbReference type="PROSITE" id="PS50138">
    <property type="entry name" value="BRCA2_REPEAT"/>
    <property type="match status" value="2"/>
</dbReference>
<dbReference type="InterPro" id="IPR012340">
    <property type="entry name" value="NA-bd_OB-fold"/>
</dbReference>
<evidence type="ECO:0000259" key="7">
    <source>
        <dbReference type="SMART" id="SM01341"/>
    </source>
</evidence>
<keyword evidence="3" id="KW-0238">DNA-binding</keyword>
<name>A0A9Q0EXU9_9ROSI</name>
<keyword evidence="9" id="KW-1185">Reference proteome</keyword>
<dbReference type="OrthoDB" id="21095at2759"/>
<dbReference type="GO" id="GO:0006355">
    <property type="term" value="P:regulation of DNA-templated transcription"/>
    <property type="evidence" value="ECO:0007669"/>
    <property type="project" value="TreeGrafter"/>
</dbReference>
<evidence type="ECO:0000256" key="6">
    <source>
        <dbReference type="SAM" id="MobiDB-lite"/>
    </source>
</evidence>
<dbReference type="SUPFAM" id="SSF50249">
    <property type="entry name" value="Nucleic acid-binding proteins"/>
    <property type="match status" value="3"/>
</dbReference>
<dbReference type="AlphaFoldDB" id="A0A9Q0EXU9"/>
<dbReference type="EMBL" id="JAKUCV010007840">
    <property type="protein sequence ID" value="KAJ4821846.1"/>
    <property type="molecule type" value="Genomic_DNA"/>
</dbReference>
<dbReference type="Pfam" id="PF09103">
    <property type="entry name" value="BRCA-2_OB1"/>
    <property type="match status" value="1"/>
</dbReference>
<dbReference type="Gene3D" id="2.40.50.140">
    <property type="entry name" value="Nucleic acid-binding proteins"/>
    <property type="match status" value="4"/>
</dbReference>
<feature type="domain" description="Tower" evidence="7">
    <location>
        <begin position="763"/>
        <end position="804"/>
    </location>
</feature>
<evidence type="ECO:0000313" key="8">
    <source>
        <dbReference type="EMBL" id="KAJ4821846.1"/>
    </source>
</evidence>
<dbReference type="FunFam" id="2.40.50.140:FF:000262">
    <property type="entry name" value="Protein BREAST CANCER SUSCEPTIBILITY 2 homolog B"/>
    <property type="match status" value="1"/>
</dbReference>
<evidence type="ECO:0000256" key="2">
    <source>
        <dbReference type="ARBA" id="ARBA00022763"/>
    </source>
</evidence>
<evidence type="ECO:0000256" key="4">
    <source>
        <dbReference type="ARBA" id="ARBA00023172"/>
    </source>
</evidence>
<sequence length="1117" mass="122452">MSTWQIFTDAGNNLRWEMSGRVIRPEAADKPTEAPIPHRLPSMADLLLEGKQWTTSVGCSKLIEKRNGGDADTAPMFRPGLGKSVALKQSSLARARAILGDGDCVASGETDARDNACGSSNSFFRTASGKSVDISSTGLSRAKALLGFEEESDHSGFQGFHHSVKPSNDNEQVRRQNASQHLGMKGSAKNSGSFVNVALVPKQSLISKASAVGSKLRNDANAKAMQLDMSHPAPKPPAIKFQTAGGRSLSVSSEALARARSLLGDPDIETLLNDGDIINQPPSAFRDSTFDEDLSNIKKDHPPAFTHPGGARSKTISKTFISPLKSSSKPVQPCLNSLTVISRSNLIEEFNAADENMVYRFHDDTPTHKPPRRSCTLNTVSDNSSENGARLSINPHARSLRAPLLDISNINGMTYANHKQTTGEKRRFGRVSSVSPFKRPRSSKFTTPLNKNFSFAPSGLSASSERSGGRRPISTRYPVQAPRTYIKEYFGVPFSDKSKLVQLTEEERRINSNTAEKYAFCNEFGQNCIGAEDFHHLLVQSGALVQYASKEWVTNHYKWIVWKLACYDRCYTAKPASKFLTNVNVIEELKYRYDREVNHGHRSAIKRILEGDASPSSMMVLCISAIYPSCKPNVEIHSAASNGAESNNAAGVELTDGWYAVDAILDVPLLKLLTAGKLSVGQKLRIWGAGLCGWVGPVSPLEVSKTVTLSLHINGTYRAHWADRLGFCKGIGAPMAFRCIKSNGGPIPRTLVGVTRIYPVLYKEKLCDGVSIVRSERMEANMVQMYNQRRSVVVEGVVSEFQRGVKGLYNDSDSEEGAKILKILETAAEPEVLMAEMSPDQLTSFASYQAKLEAKRQLDLEKAIKKALSDAGLGDRDVSTFMRVRVVGLSNHEGKNPPKEGIITIWSPTEKQQSDLVEGQAYAISGLLPVDSDSNMLHLQARGSSTKWQTLSPQEIQHFRKWRNLSLLFFLYSEFDIAAFVLYVGEVYTAAQQKKQWVFVTDCSTSFLQSEETSKSLLAISFCFPCVGDDSSLPVNSNLVGSTVGFRNLIKRAKDPVNHLWIAEATENSAYSCSFDSSNCSHLKNAATSIQSWAKISSSIIDGLKEKILFVIGHSNG</sequence>
<dbReference type="InterPro" id="IPR036315">
    <property type="entry name" value="BRCA2_hlx_sf"/>
</dbReference>
<dbReference type="Pfam" id="PF09169">
    <property type="entry name" value="BRCA-2_helical"/>
    <property type="match status" value="1"/>
</dbReference>
<feature type="region of interest" description="Disordered" evidence="6">
    <location>
        <begin position="456"/>
        <end position="475"/>
    </location>
</feature>
<dbReference type="Proteomes" id="UP001141552">
    <property type="component" value="Unassembled WGS sequence"/>
</dbReference>
<evidence type="ECO:0000256" key="3">
    <source>
        <dbReference type="ARBA" id="ARBA00023125"/>
    </source>
</evidence>
<gene>
    <name evidence="8" type="ORF">Tsubulata_046386</name>
</gene>
<keyword evidence="5" id="KW-0234">DNA repair</keyword>
<evidence type="ECO:0000313" key="9">
    <source>
        <dbReference type="Proteomes" id="UP001141552"/>
    </source>
</evidence>
<dbReference type="SUPFAM" id="SSF81878">
    <property type="entry name" value="BRCA2 tower domain"/>
    <property type="match status" value="1"/>
</dbReference>